<reference evidence="2 3" key="1">
    <citation type="submission" date="2019-09" db="EMBL/GenBank/DDBJ databases">
        <title>Goodfellowia gen. nov., a new genus of the Pseudonocardineae related to Actinoalloteichus, containing Goodfellowia coeruleoviolacea gen. nov., comb. nov. gen. nov., comb. nov.</title>
        <authorList>
            <person name="Labeda D."/>
        </authorList>
    </citation>
    <scope>NUCLEOTIDE SEQUENCE [LARGE SCALE GENOMIC DNA]</scope>
    <source>
        <strain evidence="2 3">AN110305</strain>
    </source>
</reference>
<keyword evidence="2" id="KW-0808">Transferase</keyword>
<dbReference type="EMBL" id="VUOB01000026">
    <property type="protein sequence ID" value="KAA2261704.1"/>
    <property type="molecule type" value="Genomic_DNA"/>
</dbReference>
<dbReference type="SUPFAM" id="SSF53448">
    <property type="entry name" value="Nucleotide-diphospho-sugar transferases"/>
    <property type="match status" value="1"/>
</dbReference>
<dbReference type="OrthoDB" id="3177103at2"/>
<dbReference type="InterPro" id="IPR029044">
    <property type="entry name" value="Nucleotide-diphossugar_trans"/>
</dbReference>
<feature type="domain" description="Glycosyltransferase 2-like" evidence="1">
    <location>
        <begin position="8"/>
        <end position="177"/>
    </location>
</feature>
<dbReference type="Pfam" id="PF00535">
    <property type="entry name" value="Glycos_transf_2"/>
    <property type="match status" value="1"/>
</dbReference>
<name>A0A5B2XF07_9PSEU</name>
<dbReference type="AlphaFoldDB" id="A0A5B2XF07"/>
<proteinExistence type="predicted"/>
<dbReference type="GO" id="GO:0016740">
    <property type="term" value="F:transferase activity"/>
    <property type="evidence" value="ECO:0007669"/>
    <property type="project" value="UniProtKB-KW"/>
</dbReference>
<dbReference type="InterPro" id="IPR001173">
    <property type="entry name" value="Glyco_trans_2-like"/>
</dbReference>
<dbReference type="PANTHER" id="PTHR43685">
    <property type="entry name" value="GLYCOSYLTRANSFERASE"/>
    <property type="match status" value="1"/>
</dbReference>
<keyword evidence="3" id="KW-1185">Reference proteome</keyword>
<reference evidence="2 3" key="2">
    <citation type="submission" date="2019-09" db="EMBL/GenBank/DDBJ databases">
        <authorList>
            <person name="Jin C."/>
        </authorList>
    </citation>
    <scope>NUCLEOTIDE SEQUENCE [LARGE SCALE GENOMIC DNA]</scope>
    <source>
        <strain evidence="2 3">AN110305</strain>
    </source>
</reference>
<sequence length="278" mass="31148">MTREPAVSICLPAYQAERYIAEAVRSVLAQSWRDFELVVLDNACTDQTAAILRSFDDPRLRIVRNDETVPLPENWNRVVRLASGELIKVLCADDLIHPDALARQVAAFRSDATLALAASRRHVIDESGVILAANRGLSGLLGRFDGREVARRVVRSGANPIGEPAGVMFRREHFEKVGGFDGELLFPMDLDLWMKLLRHGHFIGIGQSLAAFRVSRFSLSAGLTRTQYREQLELTSRIAEDDAWQIPRGDLLLGRARAPLAKLRRRTIFELVRLSARL</sequence>
<dbReference type="PANTHER" id="PTHR43685:SF11">
    <property type="entry name" value="GLYCOSYLTRANSFERASE TAGX-RELATED"/>
    <property type="match status" value="1"/>
</dbReference>
<dbReference type="InterPro" id="IPR050834">
    <property type="entry name" value="Glycosyltransf_2"/>
</dbReference>
<accession>A0A5B2XF07</accession>
<comment type="caution">
    <text evidence="2">The sequence shown here is derived from an EMBL/GenBank/DDBJ whole genome shotgun (WGS) entry which is preliminary data.</text>
</comment>
<gene>
    <name evidence="2" type="ORF">F0L68_15770</name>
</gene>
<evidence type="ECO:0000259" key="1">
    <source>
        <dbReference type="Pfam" id="PF00535"/>
    </source>
</evidence>
<evidence type="ECO:0000313" key="2">
    <source>
        <dbReference type="EMBL" id="KAA2261704.1"/>
    </source>
</evidence>
<dbReference type="RefSeq" id="WP_149850325.1">
    <property type="nucleotide sequence ID" value="NZ_VUOB01000026.1"/>
</dbReference>
<dbReference type="Gene3D" id="3.90.550.10">
    <property type="entry name" value="Spore Coat Polysaccharide Biosynthesis Protein SpsA, Chain A"/>
    <property type="match status" value="1"/>
</dbReference>
<evidence type="ECO:0000313" key="3">
    <source>
        <dbReference type="Proteomes" id="UP000323454"/>
    </source>
</evidence>
<protein>
    <submittedName>
        <fullName evidence="2">Glycosyltransferase</fullName>
    </submittedName>
</protein>
<dbReference type="Proteomes" id="UP000323454">
    <property type="component" value="Unassembled WGS sequence"/>
</dbReference>
<organism evidence="2 3">
    <name type="scientific">Solihabitans fulvus</name>
    <dbReference type="NCBI Taxonomy" id="1892852"/>
    <lineage>
        <taxon>Bacteria</taxon>
        <taxon>Bacillati</taxon>
        <taxon>Actinomycetota</taxon>
        <taxon>Actinomycetes</taxon>
        <taxon>Pseudonocardiales</taxon>
        <taxon>Pseudonocardiaceae</taxon>
        <taxon>Solihabitans</taxon>
    </lineage>
</organism>